<reference evidence="3" key="1">
    <citation type="submission" date="2017-02" db="EMBL/GenBank/DDBJ databases">
        <authorList>
            <person name="Varghese N."/>
            <person name="Submissions S."/>
        </authorList>
    </citation>
    <scope>NUCLEOTIDE SEQUENCE [LARGE SCALE GENOMIC DNA]</scope>
    <source>
        <strain evidence="3">ATCC 51356</strain>
    </source>
</reference>
<keyword evidence="3" id="KW-1185">Reference proteome</keyword>
<sequence>MACSWPITLFMSRIGGLNLPNGVFLLSAFLGWIRYVKQLLRYKALKNRMQAKEATECFHWPLVSKYSAVGKSRNRFLISQEIGMKDALLFWER</sequence>
<name>A0A1T4L2G1_9PORP</name>
<gene>
    <name evidence="2" type="ORF">SAMN02745171_00273</name>
</gene>
<organism evidence="2 3">
    <name type="scientific">Porphyromonas circumdentaria</name>
    <dbReference type="NCBI Taxonomy" id="29524"/>
    <lineage>
        <taxon>Bacteria</taxon>
        <taxon>Pseudomonadati</taxon>
        <taxon>Bacteroidota</taxon>
        <taxon>Bacteroidia</taxon>
        <taxon>Bacteroidales</taxon>
        <taxon>Porphyromonadaceae</taxon>
        <taxon>Porphyromonas</taxon>
    </lineage>
</organism>
<proteinExistence type="predicted"/>
<protein>
    <submittedName>
        <fullName evidence="2">Uncharacterized protein</fullName>
    </submittedName>
</protein>
<evidence type="ECO:0000313" key="2">
    <source>
        <dbReference type="EMBL" id="SJZ48720.1"/>
    </source>
</evidence>
<evidence type="ECO:0000313" key="3">
    <source>
        <dbReference type="Proteomes" id="UP000190121"/>
    </source>
</evidence>
<accession>A0A1T4L2G1</accession>
<dbReference type="Proteomes" id="UP000190121">
    <property type="component" value="Unassembled WGS sequence"/>
</dbReference>
<dbReference type="EMBL" id="FUXE01000002">
    <property type="protein sequence ID" value="SJZ48720.1"/>
    <property type="molecule type" value="Genomic_DNA"/>
</dbReference>
<keyword evidence="1" id="KW-0812">Transmembrane</keyword>
<evidence type="ECO:0000256" key="1">
    <source>
        <dbReference type="SAM" id="Phobius"/>
    </source>
</evidence>
<dbReference type="AlphaFoldDB" id="A0A1T4L2G1"/>
<keyword evidence="1" id="KW-1133">Transmembrane helix</keyword>
<feature type="transmembrane region" description="Helical" evidence="1">
    <location>
        <begin position="19"/>
        <end position="36"/>
    </location>
</feature>
<keyword evidence="1" id="KW-0472">Membrane</keyword>